<keyword evidence="14" id="KW-1185">Reference proteome</keyword>
<dbReference type="Proteomes" id="UP000243679">
    <property type="component" value="Chromosome"/>
</dbReference>
<dbReference type="InterPro" id="IPR004101">
    <property type="entry name" value="Mur_ligase_C"/>
</dbReference>
<keyword evidence="8 9" id="KW-0961">Cell wall biogenesis/degradation</keyword>
<dbReference type="GO" id="GO:0009254">
    <property type="term" value="P:peptidoglycan turnover"/>
    <property type="evidence" value="ECO:0007669"/>
    <property type="project" value="UniProtKB-UniRule"/>
</dbReference>
<dbReference type="Pfam" id="PF01225">
    <property type="entry name" value="Mur_ligase"/>
    <property type="match status" value="1"/>
</dbReference>
<reference evidence="13 14" key="1">
    <citation type="journal article" date="2017" name="ISME J.">
        <title>An acid-tolerant ammonia-oxidizing ?-proteobacterium from soil.</title>
        <authorList>
            <person name="Hayatsu M."/>
            <person name="Tago K."/>
            <person name="Uchiyama I."/>
            <person name="Toyoda A."/>
            <person name="Wang Y."/>
            <person name="Shimomura Y."/>
            <person name="Okubo T."/>
            <person name="Kurisu F."/>
            <person name="Hirono Y."/>
            <person name="Nonaka K."/>
            <person name="Akiyama H."/>
            <person name="Itoh T."/>
            <person name="Takami H."/>
        </authorList>
    </citation>
    <scope>NUCLEOTIDE SEQUENCE [LARGE SCALE GENOMIC DNA]</scope>
    <source>
        <strain evidence="13 14">TAO100</strain>
    </source>
</reference>
<dbReference type="SUPFAM" id="SSF53244">
    <property type="entry name" value="MurD-like peptide ligases, peptide-binding domain"/>
    <property type="match status" value="1"/>
</dbReference>
<evidence type="ECO:0000256" key="2">
    <source>
        <dbReference type="ARBA" id="ARBA00022618"/>
    </source>
</evidence>
<dbReference type="InterPro" id="IPR005757">
    <property type="entry name" value="Mpl"/>
</dbReference>
<dbReference type="Pfam" id="PF08245">
    <property type="entry name" value="Mur_ligase_M"/>
    <property type="match status" value="1"/>
</dbReference>
<comment type="function">
    <text evidence="9">Reutilizes the intact tripeptide L-alanyl-gamma-D-glutamyl-meso-diaminopimelate by linking it to UDP-N-acetylmuramate.</text>
</comment>
<name>A0A1Q2SLN1_9GAMM</name>
<dbReference type="PANTHER" id="PTHR43445:SF5">
    <property type="entry name" value="UDP-N-ACETYLMURAMATE--L-ALANYL-GAMMA-D-GLUTAMYL-MESO-2,6-DIAMINOHEPTANDIOATE LIGASE"/>
    <property type="match status" value="1"/>
</dbReference>
<dbReference type="InterPro" id="IPR050061">
    <property type="entry name" value="MurCDEF_pg_biosynth"/>
</dbReference>
<evidence type="ECO:0000259" key="12">
    <source>
        <dbReference type="Pfam" id="PF08245"/>
    </source>
</evidence>
<dbReference type="GO" id="GO:0051301">
    <property type="term" value="P:cell division"/>
    <property type="evidence" value="ECO:0007669"/>
    <property type="project" value="UniProtKB-KW"/>
</dbReference>
<protein>
    <recommendedName>
        <fullName evidence="9">UDP-N-acetylmuramate--L-alanyl-gamma-D-glutamyl-meso-2,6-diaminoheptandioate ligase</fullName>
        <ecNumber evidence="9">6.3.2.45</ecNumber>
    </recommendedName>
    <alternativeName>
        <fullName evidence="9">Murein peptide ligase</fullName>
    </alternativeName>
    <alternativeName>
        <fullName evidence="9">UDP-N-acetylmuramate:L-alanyl-gamma-D-glutamyl-meso-diaminopimelate ligase</fullName>
    </alternativeName>
</protein>
<dbReference type="RefSeq" id="WP_096526596.1">
    <property type="nucleotide sequence ID" value="NZ_AP014836.1"/>
</dbReference>
<dbReference type="EC" id="6.3.2.45" evidence="9"/>
<dbReference type="UniPathway" id="UPA00544"/>
<dbReference type="HAMAP" id="MF_02020">
    <property type="entry name" value="Mpl"/>
    <property type="match status" value="1"/>
</dbReference>
<evidence type="ECO:0000256" key="9">
    <source>
        <dbReference type="HAMAP-Rule" id="MF_02020"/>
    </source>
</evidence>
<dbReference type="Gene3D" id="3.40.1190.10">
    <property type="entry name" value="Mur-like, catalytic domain"/>
    <property type="match status" value="1"/>
</dbReference>
<sequence>MPIHHIHILGICGTFMAGLALLARESGFHVSGSDIKAYPPMSEQLEAAGIYVYEGYDPAVLKPAPDLVIIGNAISRGNPAVEYILAQRLPYTSGPQWLADHILRGRWVLAVAGTHGKTTTSSLLTWILEYTGRMPGYLIGGIAKDLGVSARLGQNPYFVVEADEYDTAFFDKRSKFIHYHPQTLVLNNLEYDHADIFPNLEAIQQQFHYLIRTVANNGLILAPQGDRALEVVIAMGCWTPIIYFGIDSKNRVLAANTIAEDGSYFEVWYEGSYQSKVEWSLLGHHNVSNALAAIGAARHIGVPIDQACQALMQFQGVRRRLEICGKVNGITVYDDFAHHPTAIIKTLAGLRARVGKDRIIVVLELGSNTMKLGIHQHILAPALNLADWILIYQPINLTWLNSVTDHLRDKALVLADIQAIVDSLCTYTRIGDHVVIMSNSGFGSIHQRLVKALQVSSE</sequence>
<dbReference type="Gene3D" id="3.90.190.20">
    <property type="entry name" value="Mur ligase, C-terminal domain"/>
    <property type="match status" value="1"/>
</dbReference>
<keyword evidence="4 9" id="KW-0067">ATP-binding</keyword>
<feature type="domain" description="Mur ligase N-terminal catalytic" evidence="10">
    <location>
        <begin position="5"/>
        <end position="103"/>
    </location>
</feature>
<comment type="similarity">
    <text evidence="9">Belongs to the MurCDEF family. Mpl subfamily.</text>
</comment>
<dbReference type="InterPro" id="IPR013221">
    <property type="entry name" value="Mur_ligase_cen"/>
</dbReference>
<evidence type="ECO:0000256" key="7">
    <source>
        <dbReference type="ARBA" id="ARBA00023306"/>
    </source>
</evidence>
<feature type="domain" description="Mur ligase central" evidence="12">
    <location>
        <begin position="111"/>
        <end position="297"/>
    </location>
</feature>
<evidence type="ECO:0000256" key="5">
    <source>
        <dbReference type="ARBA" id="ARBA00022960"/>
    </source>
</evidence>
<dbReference type="SUPFAM" id="SSF51984">
    <property type="entry name" value="MurCD N-terminal domain"/>
    <property type="match status" value="1"/>
</dbReference>
<dbReference type="Gene3D" id="3.40.50.720">
    <property type="entry name" value="NAD(P)-binding Rossmann-like Domain"/>
    <property type="match status" value="1"/>
</dbReference>
<evidence type="ECO:0000259" key="10">
    <source>
        <dbReference type="Pfam" id="PF01225"/>
    </source>
</evidence>
<dbReference type="KEGG" id="ntt:TAO_0637"/>
<dbReference type="OrthoDB" id="9804126at2"/>
<dbReference type="SUPFAM" id="SSF53623">
    <property type="entry name" value="MurD-like peptide ligases, catalytic domain"/>
    <property type="match status" value="1"/>
</dbReference>
<dbReference type="InterPro" id="IPR036565">
    <property type="entry name" value="Mur-like_cat_sf"/>
</dbReference>
<dbReference type="GO" id="GO:0009252">
    <property type="term" value="P:peptidoglycan biosynthetic process"/>
    <property type="evidence" value="ECO:0007669"/>
    <property type="project" value="UniProtKB-UniRule"/>
</dbReference>
<dbReference type="EMBL" id="AP014836">
    <property type="protein sequence ID" value="BAW80007.1"/>
    <property type="molecule type" value="Genomic_DNA"/>
</dbReference>
<feature type="binding site" evidence="9">
    <location>
        <begin position="113"/>
        <end position="119"/>
    </location>
    <ligand>
        <name>ATP</name>
        <dbReference type="ChEBI" id="CHEBI:30616"/>
    </ligand>
</feature>
<evidence type="ECO:0000313" key="14">
    <source>
        <dbReference type="Proteomes" id="UP000243679"/>
    </source>
</evidence>
<dbReference type="InterPro" id="IPR036615">
    <property type="entry name" value="Mur_ligase_C_dom_sf"/>
</dbReference>
<keyword evidence="5 9" id="KW-0133">Cell shape</keyword>
<keyword evidence="3 9" id="KW-0547">Nucleotide-binding</keyword>
<dbReference type="AlphaFoldDB" id="A0A1Q2SLN1"/>
<dbReference type="PANTHER" id="PTHR43445">
    <property type="entry name" value="UDP-N-ACETYLMURAMATE--L-ALANINE LIGASE-RELATED"/>
    <property type="match status" value="1"/>
</dbReference>
<evidence type="ECO:0000256" key="1">
    <source>
        <dbReference type="ARBA" id="ARBA00022598"/>
    </source>
</evidence>
<comment type="cofactor">
    <cofactor evidence="9">
        <name>Mg(2+)</name>
        <dbReference type="ChEBI" id="CHEBI:18420"/>
    </cofactor>
</comment>
<dbReference type="GO" id="GO:0071555">
    <property type="term" value="P:cell wall organization"/>
    <property type="evidence" value="ECO:0007669"/>
    <property type="project" value="UniProtKB-KW"/>
</dbReference>
<keyword evidence="7 9" id="KW-0131">Cell cycle</keyword>
<comment type="catalytic activity">
    <reaction evidence="9">
        <text>UDP-N-acetyl-alpha-D-muramate + L-alanyl-gamma-D-glutamyl-meso-2,6-diaminopimelate + ATP = UDP-N-acetyl-alpha-D-muramoyl-L-alanyl-gamma-D-glutamyl-meso-2,6-diaminopimelate + ADP + phosphate + H(+)</text>
        <dbReference type="Rhea" id="RHEA:29563"/>
        <dbReference type="ChEBI" id="CHEBI:15378"/>
        <dbReference type="ChEBI" id="CHEBI:30616"/>
        <dbReference type="ChEBI" id="CHEBI:43474"/>
        <dbReference type="ChEBI" id="CHEBI:61401"/>
        <dbReference type="ChEBI" id="CHEBI:70757"/>
        <dbReference type="ChEBI" id="CHEBI:83905"/>
        <dbReference type="ChEBI" id="CHEBI:456216"/>
        <dbReference type="EC" id="6.3.2.45"/>
    </reaction>
</comment>
<dbReference type="InterPro" id="IPR000713">
    <property type="entry name" value="Mur_ligase_N"/>
</dbReference>
<comment type="pathway">
    <text evidence="9">Cell wall biogenesis; peptidoglycan recycling.</text>
</comment>
<evidence type="ECO:0000256" key="8">
    <source>
        <dbReference type="ARBA" id="ARBA00023316"/>
    </source>
</evidence>
<dbReference type="Pfam" id="PF02875">
    <property type="entry name" value="Mur_ligase_C"/>
    <property type="match status" value="1"/>
</dbReference>
<organism evidence="13 14">
    <name type="scientific">Candidatus Nitrosoglobus terrae</name>
    <dbReference type="NCBI Taxonomy" id="1630141"/>
    <lineage>
        <taxon>Bacteria</taxon>
        <taxon>Pseudomonadati</taxon>
        <taxon>Pseudomonadota</taxon>
        <taxon>Gammaproteobacteria</taxon>
        <taxon>Chromatiales</taxon>
        <taxon>Chromatiaceae</taxon>
        <taxon>Candidatus Nitrosoglobus</taxon>
    </lineage>
</organism>
<evidence type="ECO:0000256" key="4">
    <source>
        <dbReference type="ARBA" id="ARBA00022840"/>
    </source>
</evidence>
<gene>
    <name evidence="9" type="primary">mpl</name>
    <name evidence="13" type="ORF">TAO_0637</name>
</gene>
<dbReference type="GO" id="GO:0008360">
    <property type="term" value="P:regulation of cell shape"/>
    <property type="evidence" value="ECO:0007669"/>
    <property type="project" value="UniProtKB-KW"/>
</dbReference>
<keyword evidence="9" id="KW-0460">Magnesium</keyword>
<evidence type="ECO:0000256" key="3">
    <source>
        <dbReference type="ARBA" id="ARBA00022741"/>
    </source>
</evidence>
<evidence type="ECO:0000313" key="13">
    <source>
        <dbReference type="EMBL" id="BAW80007.1"/>
    </source>
</evidence>
<feature type="domain" description="Mur ligase C-terminal" evidence="11">
    <location>
        <begin position="319"/>
        <end position="438"/>
    </location>
</feature>
<evidence type="ECO:0000256" key="6">
    <source>
        <dbReference type="ARBA" id="ARBA00022984"/>
    </source>
</evidence>
<proteinExistence type="inferred from homology"/>
<dbReference type="NCBIfam" id="TIGR01081">
    <property type="entry name" value="mpl"/>
    <property type="match status" value="1"/>
</dbReference>
<keyword evidence="6 9" id="KW-0573">Peptidoglycan synthesis</keyword>
<evidence type="ECO:0000259" key="11">
    <source>
        <dbReference type="Pfam" id="PF02875"/>
    </source>
</evidence>
<dbReference type="GO" id="GO:0005524">
    <property type="term" value="F:ATP binding"/>
    <property type="evidence" value="ECO:0007669"/>
    <property type="project" value="UniProtKB-UniRule"/>
</dbReference>
<keyword evidence="1 9" id="KW-0436">Ligase</keyword>
<accession>A0A1Q2SLN1</accession>
<keyword evidence="2 9" id="KW-0132">Cell division</keyword>
<dbReference type="GO" id="GO:0106418">
    <property type="term" value="F:UDP-N-acetylmuramate-L-alanyl-gamma-D-glutamyl-meso-2,6-diaminoheptanedioate ligase activity"/>
    <property type="evidence" value="ECO:0007669"/>
    <property type="project" value="UniProtKB-EC"/>
</dbReference>